<dbReference type="InterPro" id="IPR041078">
    <property type="entry name" value="Plavaka"/>
</dbReference>
<organism evidence="1 2">
    <name type="scientific">Rhizophagus clarus</name>
    <dbReference type="NCBI Taxonomy" id="94130"/>
    <lineage>
        <taxon>Eukaryota</taxon>
        <taxon>Fungi</taxon>
        <taxon>Fungi incertae sedis</taxon>
        <taxon>Mucoromycota</taxon>
        <taxon>Glomeromycotina</taxon>
        <taxon>Glomeromycetes</taxon>
        <taxon>Glomerales</taxon>
        <taxon>Glomeraceae</taxon>
        <taxon>Rhizophagus</taxon>
    </lineage>
</organism>
<reference evidence="1" key="1">
    <citation type="submission" date="2019-10" db="EMBL/GenBank/DDBJ databases">
        <title>Conservation and host-specific expression of non-tandemly repeated heterogenous ribosome RNA gene in arbuscular mycorrhizal fungi.</title>
        <authorList>
            <person name="Maeda T."/>
            <person name="Kobayashi Y."/>
            <person name="Nakagawa T."/>
            <person name="Ezawa T."/>
            <person name="Yamaguchi K."/>
            <person name="Bino T."/>
            <person name="Nishimoto Y."/>
            <person name="Shigenobu S."/>
            <person name="Kawaguchi M."/>
        </authorList>
    </citation>
    <scope>NUCLEOTIDE SEQUENCE</scope>
    <source>
        <strain evidence="1">HR1</strain>
    </source>
</reference>
<dbReference type="Pfam" id="PF18759">
    <property type="entry name" value="Plavaka"/>
    <property type="match status" value="1"/>
</dbReference>
<dbReference type="OrthoDB" id="2439222at2759"/>
<dbReference type="Proteomes" id="UP000615446">
    <property type="component" value="Unassembled WGS sequence"/>
</dbReference>
<gene>
    <name evidence="1" type="ORF">RCL2_000361600</name>
</gene>
<sequence length="573" mass="67167">MRKFANNSAILATRFLQPVPFINAQHFAYTQHAQKCFKNVEVEIEENDNNNNNEKYSSEMDTRSNLSKKYENDKVEVDDDNDVQNMSFNSIGSAISEMSLEDSNFENILDSPEEPEIFKEPKNLNTKTCTEFPNDAYKDLMLLVMKYKINNKGGNEIIRFFNKHSNLTESPLPKNIEQGRAFMNNMKFSNLEFSKVLITKHKDKDYFLYYQNLIQCIKNILTVPDITQNFALSYENYEWKTTQESLPTGFKLLSIILYSDATTTDILGKSQLHSIYITLGNIPIWRRNKQDEKQLLGYLPILEVANKDLVRDTFHKSLRHLLEPIILLKDGIDLFINNENTWFYPRVSTIIADWPEAANFCLVYKSSNSNLPCHSCLVKRENLANIDLSVNDVILRTHNEMRKYFENDTQRSICIESVHNFFWNLPNINIYLATVPDRMHHLDLGLFHYQIIFTCDILKLQHVNGNKLVEEIDRHLAAIPRFPTIKIFSNGLQSIARLTANEYRSLMKVMIFVFDNLYDENNNEVDNFVNNDDLTKLYEYWNEMYMLSRYEEFSESDLKKFNVCIKILVKLKI</sequence>
<accession>A0A8H3KXU3</accession>
<proteinExistence type="predicted"/>
<dbReference type="AlphaFoldDB" id="A0A8H3KXU3"/>
<protein>
    <submittedName>
        <fullName evidence="1">Uncharacterized protein</fullName>
    </submittedName>
</protein>
<evidence type="ECO:0000313" key="1">
    <source>
        <dbReference type="EMBL" id="GES76210.1"/>
    </source>
</evidence>
<evidence type="ECO:0000313" key="2">
    <source>
        <dbReference type="Proteomes" id="UP000615446"/>
    </source>
</evidence>
<name>A0A8H3KXU3_9GLOM</name>
<dbReference type="EMBL" id="BLAL01000019">
    <property type="protein sequence ID" value="GES76210.1"/>
    <property type="molecule type" value="Genomic_DNA"/>
</dbReference>
<comment type="caution">
    <text evidence="1">The sequence shown here is derived from an EMBL/GenBank/DDBJ whole genome shotgun (WGS) entry which is preliminary data.</text>
</comment>